<evidence type="ECO:0000256" key="2">
    <source>
        <dbReference type="SAM" id="MobiDB-lite"/>
    </source>
</evidence>
<dbReference type="Pfam" id="PF00346">
    <property type="entry name" value="Complex1_49kDa"/>
    <property type="match status" value="2"/>
</dbReference>
<feature type="domain" description="NADH-quinone oxidoreductase subunit D" evidence="3">
    <location>
        <begin position="412"/>
        <end position="473"/>
    </location>
</feature>
<feature type="region of interest" description="Disordered" evidence="2">
    <location>
        <begin position="475"/>
        <end position="494"/>
    </location>
</feature>
<dbReference type="EMBL" id="JAGGJA010000003">
    <property type="protein sequence ID" value="MCW9706228.1"/>
    <property type="molecule type" value="Genomic_DNA"/>
</dbReference>
<dbReference type="RefSeq" id="WP_265764931.1">
    <property type="nucleotide sequence ID" value="NZ_JAGGJA010000003.1"/>
</dbReference>
<organism evidence="4 5">
    <name type="scientific">Fodinibius salsisoli</name>
    <dbReference type="NCBI Taxonomy" id="2820877"/>
    <lineage>
        <taxon>Bacteria</taxon>
        <taxon>Pseudomonadati</taxon>
        <taxon>Balneolota</taxon>
        <taxon>Balneolia</taxon>
        <taxon>Balneolales</taxon>
        <taxon>Balneolaceae</taxon>
        <taxon>Fodinibius</taxon>
    </lineage>
</organism>
<dbReference type="Proteomes" id="UP001207918">
    <property type="component" value="Unassembled WGS sequence"/>
</dbReference>
<name>A0ABT3PKD8_9BACT</name>
<gene>
    <name evidence="4" type="ORF">J6I44_05160</name>
</gene>
<sequence>MTESVMKYGARKGRMSWLRRWIARASAKNICIFPVPGADILRYYQKNMQLNCTIAANPREANVLLVMGEMTEALALNAGVAYQQIPRPRVLVFAGPVQLPYLPEPDVQISLSNGFIDEALPQIRQRLKNQAWSENAEPWVPDFLSEMLEDSGNGGHDHHNHDHDNGGQKDDPHNHNGHNHSEHNHEGHEDHNSETGHNHDHEHNHEGDHEGGGHDHGDMDFMSMVAMTKDLPRPKDGLPMNRSDVHFGPFHPGLPGGLSVFMELDGDTVIEANIENDLTARSLDDLMLLEAKQLPDTLARFNPLMPESYRLLARKALLNASDDKSTTTFSSAELIQLESERIGSHLNWLATFAKTLGNEWLHQESARWHAAHRSEDMAPEKLLAFLEQIRTMPYLKTKLSVGGLIPDKLLHHLSGPAAKATGKLEDARSSNEQYLSLDWAPITNTENNAWGRLLMRLEEIEQSLELINKARRQESKTNDLSFSGSGERTAKLESPRGTLSLHITVENGKVTRVQIETPSKPLAALVPTLTEEEELSDALVQIASLDISPWEIELKGAGGE</sequence>
<feature type="compositionally biased region" description="Basic and acidic residues" evidence="2">
    <location>
        <begin position="155"/>
        <end position="219"/>
    </location>
</feature>
<reference evidence="4 5" key="1">
    <citation type="submission" date="2021-03" db="EMBL/GenBank/DDBJ databases">
        <title>Aliifodinibius sp. nov., a new bacterium isolated from saline soil.</title>
        <authorList>
            <person name="Galisteo C."/>
            <person name="De La Haba R."/>
            <person name="Sanchez-Porro C."/>
            <person name="Ventosa A."/>
        </authorList>
    </citation>
    <scope>NUCLEOTIDE SEQUENCE [LARGE SCALE GENOMIC DNA]</scope>
    <source>
        <strain evidence="4 5">1BSP15-2V2</strain>
    </source>
</reference>
<evidence type="ECO:0000313" key="5">
    <source>
        <dbReference type="Proteomes" id="UP001207918"/>
    </source>
</evidence>
<evidence type="ECO:0000256" key="1">
    <source>
        <dbReference type="ARBA" id="ARBA00023002"/>
    </source>
</evidence>
<feature type="region of interest" description="Disordered" evidence="2">
    <location>
        <begin position="146"/>
        <end position="219"/>
    </location>
</feature>
<dbReference type="PANTHER" id="PTHR43485:SF1">
    <property type="entry name" value="FORMATE HYDROGENLYASE SUBUNIT 5-RELATED"/>
    <property type="match status" value="1"/>
</dbReference>
<proteinExistence type="predicted"/>
<evidence type="ECO:0000259" key="3">
    <source>
        <dbReference type="Pfam" id="PF00346"/>
    </source>
</evidence>
<dbReference type="SUPFAM" id="SSF56770">
    <property type="entry name" value="HydA/Nqo6-like"/>
    <property type="match status" value="1"/>
</dbReference>
<dbReference type="InterPro" id="IPR052197">
    <property type="entry name" value="ComplexI_49kDa-like"/>
</dbReference>
<comment type="caution">
    <text evidence="4">The sequence shown here is derived from an EMBL/GenBank/DDBJ whole genome shotgun (WGS) entry which is preliminary data.</text>
</comment>
<dbReference type="Gene3D" id="1.10.645.10">
    <property type="entry name" value="Cytochrome-c3 Hydrogenase, chain B"/>
    <property type="match status" value="2"/>
</dbReference>
<protein>
    <recommendedName>
        <fullName evidence="3">NADH-quinone oxidoreductase subunit D domain-containing protein</fullName>
    </recommendedName>
</protein>
<accession>A0ABT3PKD8</accession>
<feature type="domain" description="NADH-quinone oxidoreductase subunit D" evidence="3">
    <location>
        <begin position="485"/>
        <end position="548"/>
    </location>
</feature>
<keyword evidence="5" id="KW-1185">Reference proteome</keyword>
<dbReference type="InterPro" id="IPR029014">
    <property type="entry name" value="NiFe-Hase_large"/>
</dbReference>
<keyword evidence="1" id="KW-0560">Oxidoreductase</keyword>
<dbReference type="SUPFAM" id="SSF56762">
    <property type="entry name" value="HydB/Nqo4-like"/>
    <property type="match status" value="1"/>
</dbReference>
<evidence type="ECO:0000313" key="4">
    <source>
        <dbReference type="EMBL" id="MCW9706228.1"/>
    </source>
</evidence>
<dbReference type="InterPro" id="IPR001135">
    <property type="entry name" value="NADH_Q_OxRdtase_suD"/>
</dbReference>
<dbReference type="PANTHER" id="PTHR43485">
    <property type="entry name" value="HYDROGENASE-4 COMPONENT G"/>
    <property type="match status" value="1"/>
</dbReference>